<keyword evidence="1" id="KW-0732">Signal</keyword>
<dbReference type="OrthoDB" id="5243140at2"/>
<protein>
    <submittedName>
        <fullName evidence="3">Serine hydrolase</fullName>
    </submittedName>
</protein>
<dbReference type="AlphaFoldDB" id="A0A5B8IFD1"/>
<keyword evidence="4" id="KW-1185">Reference proteome</keyword>
<organism evidence="3 4">
    <name type="scientific">Streptomyces qinzhouensis</name>
    <dbReference type="NCBI Taxonomy" id="2599401"/>
    <lineage>
        <taxon>Bacteria</taxon>
        <taxon>Bacillati</taxon>
        <taxon>Actinomycetota</taxon>
        <taxon>Actinomycetes</taxon>
        <taxon>Kitasatosporales</taxon>
        <taxon>Streptomycetaceae</taxon>
        <taxon>Streptomyces</taxon>
    </lineage>
</organism>
<dbReference type="InterPro" id="IPR045155">
    <property type="entry name" value="Beta-lactam_cat"/>
</dbReference>
<sequence>MIRQRTAITAALAAAAMVPTLLTATPAAAATPQVTCASKKPGLAAKLTKDINAALKGRKSVTAIYLNDRVGGTTCRLRDTQKFDSASIVKSTVLAVLLNDADRAKRSLTAREKSLATAMITKSDNNSTTTLWKQLGTAKVQRFLTAAGMTQTVPGTGGYWGLTQITARDQQILLGRLTEKNGLLTDASRAYALKLMRAVVSSQRWGTPAGAPTTAGVQVKNGWLPRKTLGWRVHSIGAFTGRGHNYSMVVLTHDNKTMQDGVNTIQAVARAIHKDLNPAVAPRSTFVPTAVPYESVPATPEGAATEPIPAGR</sequence>
<dbReference type="RefSeq" id="WP_146480133.1">
    <property type="nucleotide sequence ID" value="NZ_CP042266.1"/>
</dbReference>
<name>A0A5B8IFD1_9ACTN</name>
<feature type="chain" id="PRO_5023075720" evidence="1">
    <location>
        <begin position="30"/>
        <end position="312"/>
    </location>
</feature>
<evidence type="ECO:0000256" key="1">
    <source>
        <dbReference type="SAM" id="SignalP"/>
    </source>
</evidence>
<dbReference type="InterPro" id="IPR000871">
    <property type="entry name" value="Beta-lactam_class-A"/>
</dbReference>
<dbReference type="InterPro" id="IPR012338">
    <property type="entry name" value="Beta-lactam/transpept-like"/>
</dbReference>
<feature type="signal peptide" evidence="1">
    <location>
        <begin position="1"/>
        <end position="29"/>
    </location>
</feature>
<dbReference type="GO" id="GO:0008800">
    <property type="term" value="F:beta-lactamase activity"/>
    <property type="evidence" value="ECO:0007669"/>
    <property type="project" value="InterPro"/>
</dbReference>
<gene>
    <name evidence="3" type="ORF">FQU76_10225</name>
</gene>
<accession>A0A5B8IFD1</accession>
<keyword evidence="3" id="KW-0378">Hydrolase</keyword>
<dbReference type="GO" id="GO:0030655">
    <property type="term" value="P:beta-lactam antibiotic catabolic process"/>
    <property type="evidence" value="ECO:0007669"/>
    <property type="project" value="InterPro"/>
</dbReference>
<reference evidence="3 4" key="1">
    <citation type="submission" date="2019-07" db="EMBL/GenBank/DDBJ databases">
        <authorList>
            <person name="Zhu P."/>
        </authorList>
    </citation>
    <scope>NUCLEOTIDE SEQUENCE [LARGE SCALE GENOMIC DNA]</scope>
    <source>
        <strain evidence="3 4">SSL-25</strain>
    </source>
</reference>
<evidence type="ECO:0000313" key="4">
    <source>
        <dbReference type="Proteomes" id="UP000320580"/>
    </source>
</evidence>
<dbReference type="SUPFAM" id="SSF56601">
    <property type="entry name" value="beta-lactamase/transpeptidase-like"/>
    <property type="match status" value="1"/>
</dbReference>
<dbReference type="EMBL" id="CP042266">
    <property type="protein sequence ID" value="QDY76842.1"/>
    <property type="molecule type" value="Genomic_DNA"/>
</dbReference>
<feature type="domain" description="Beta-lactamase class A catalytic" evidence="2">
    <location>
        <begin position="114"/>
        <end position="252"/>
    </location>
</feature>
<dbReference type="Gene3D" id="3.40.710.10">
    <property type="entry name" value="DD-peptidase/beta-lactamase superfamily"/>
    <property type="match status" value="1"/>
</dbReference>
<dbReference type="PANTHER" id="PTHR35333">
    <property type="entry name" value="BETA-LACTAMASE"/>
    <property type="match status" value="1"/>
</dbReference>
<dbReference type="GO" id="GO:0046677">
    <property type="term" value="P:response to antibiotic"/>
    <property type="evidence" value="ECO:0007669"/>
    <property type="project" value="InterPro"/>
</dbReference>
<dbReference type="Pfam" id="PF13354">
    <property type="entry name" value="Beta-lactamase2"/>
    <property type="match status" value="1"/>
</dbReference>
<dbReference type="PANTHER" id="PTHR35333:SF3">
    <property type="entry name" value="BETA-LACTAMASE-TYPE TRANSPEPTIDASE FOLD CONTAINING PROTEIN"/>
    <property type="match status" value="1"/>
</dbReference>
<dbReference type="Proteomes" id="UP000320580">
    <property type="component" value="Chromosome"/>
</dbReference>
<evidence type="ECO:0000259" key="2">
    <source>
        <dbReference type="Pfam" id="PF13354"/>
    </source>
</evidence>
<evidence type="ECO:0000313" key="3">
    <source>
        <dbReference type="EMBL" id="QDY76842.1"/>
    </source>
</evidence>
<proteinExistence type="predicted"/>
<dbReference type="KEGG" id="sqz:FQU76_10225"/>